<dbReference type="Pfam" id="PF14697">
    <property type="entry name" value="Fer4_21"/>
    <property type="match status" value="1"/>
</dbReference>
<dbReference type="EMBL" id="BART01004764">
    <property type="protein sequence ID" value="GAG56662.1"/>
    <property type="molecule type" value="Genomic_DNA"/>
</dbReference>
<dbReference type="InterPro" id="IPR050572">
    <property type="entry name" value="Fe-S_Ferredoxin"/>
</dbReference>
<keyword evidence="3" id="KW-0408">Iron</keyword>
<feature type="domain" description="4Fe-4S ferredoxin-type" evidence="6">
    <location>
        <begin position="63"/>
        <end position="92"/>
    </location>
</feature>
<dbReference type="GO" id="GO:0051539">
    <property type="term" value="F:4 iron, 4 sulfur cluster binding"/>
    <property type="evidence" value="ECO:0007669"/>
    <property type="project" value="UniProtKB-KW"/>
</dbReference>
<feature type="compositionally biased region" description="Basic and acidic residues" evidence="5">
    <location>
        <begin position="92"/>
        <end position="106"/>
    </location>
</feature>
<keyword evidence="4" id="KW-0411">Iron-sulfur</keyword>
<evidence type="ECO:0000256" key="5">
    <source>
        <dbReference type="SAM" id="MobiDB-lite"/>
    </source>
</evidence>
<name>X0ZEP5_9ZZZZ</name>
<keyword evidence="1" id="KW-0004">4Fe-4S</keyword>
<evidence type="ECO:0000256" key="4">
    <source>
        <dbReference type="ARBA" id="ARBA00023014"/>
    </source>
</evidence>
<gene>
    <name evidence="7" type="ORF">S01H4_11652</name>
</gene>
<dbReference type="GO" id="GO:0046872">
    <property type="term" value="F:metal ion binding"/>
    <property type="evidence" value="ECO:0007669"/>
    <property type="project" value="UniProtKB-KW"/>
</dbReference>
<evidence type="ECO:0000256" key="1">
    <source>
        <dbReference type="ARBA" id="ARBA00022485"/>
    </source>
</evidence>
<dbReference type="AlphaFoldDB" id="X0ZEP5"/>
<keyword evidence="2" id="KW-0479">Metal-binding</keyword>
<evidence type="ECO:0000259" key="6">
    <source>
        <dbReference type="PROSITE" id="PS51379"/>
    </source>
</evidence>
<accession>X0ZEP5</accession>
<sequence>MSNEIYYELRDCCGMLRALKKHPRPAEIIISNYYALVDSDLCAACETCLDRCQMEAITIGPEEVAEVNLNRCIGCGLCVTTCTTEALSLQPKPEEERREPPPKPRDAMMQMAQQRGKSLIPLAFTKTSQSGS</sequence>
<proteinExistence type="predicted"/>
<feature type="region of interest" description="Disordered" evidence="5">
    <location>
        <begin position="87"/>
        <end position="110"/>
    </location>
</feature>
<dbReference type="PANTHER" id="PTHR43687">
    <property type="entry name" value="ADENYLYLSULFATE REDUCTASE, BETA SUBUNIT"/>
    <property type="match status" value="1"/>
</dbReference>
<evidence type="ECO:0000313" key="7">
    <source>
        <dbReference type="EMBL" id="GAG56662.1"/>
    </source>
</evidence>
<evidence type="ECO:0000256" key="2">
    <source>
        <dbReference type="ARBA" id="ARBA00022723"/>
    </source>
</evidence>
<organism evidence="7">
    <name type="scientific">marine sediment metagenome</name>
    <dbReference type="NCBI Taxonomy" id="412755"/>
    <lineage>
        <taxon>unclassified sequences</taxon>
        <taxon>metagenomes</taxon>
        <taxon>ecological metagenomes</taxon>
    </lineage>
</organism>
<dbReference type="PROSITE" id="PS51379">
    <property type="entry name" value="4FE4S_FER_2"/>
    <property type="match status" value="2"/>
</dbReference>
<dbReference type="SUPFAM" id="SSF54862">
    <property type="entry name" value="4Fe-4S ferredoxins"/>
    <property type="match status" value="1"/>
</dbReference>
<reference evidence="7" key="1">
    <citation type="journal article" date="2014" name="Front. Microbiol.">
        <title>High frequency of phylogenetically diverse reductive dehalogenase-homologous genes in deep subseafloor sedimentary metagenomes.</title>
        <authorList>
            <person name="Kawai M."/>
            <person name="Futagami T."/>
            <person name="Toyoda A."/>
            <person name="Takaki Y."/>
            <person name="Nishi S."/>
            <person name="Hori S."/>
            <person name="Arai W."/>
            <person name="Tsubouchi T."/>
            <person name="Morono Y."/>
            <person name="Uchiyama I."/>
            <person name="Ito T."/>
            <person name="Fujiyama A."/>
            <person name="Inagaki F."/>
            <person name="Takami H."/>
        </authorList>
    </citation>
    <scope>NUCLEOTIDE SEQUENCE</scope>
    <source>
        <strain evidence="7">Expedition CK06-06</strain>
    </source>
</reference>
<evidence type="ECO:0000256" key="3">
    <source>
        <dbReference type="ARBA" id="ARBA00023004"/>
    </source>
</evidence>
<feature type="domain" description="4Fe-4S ferredoxin-type" evidence="6">
    <location>
        <begin position="33"/>
        <end position="62"/>
    </location>
</feature>
<dbReference type="Gene3D" id="3.30.70.20">
    <property type="match status" value="1"/>
</dbReference>
<comment type="caution">
    <text evidence="7">The sequence shown here is derived from an EMBL/GenBank/DDBJ whole genome shotgun (WGS) entry which is preliminary data.</text>
</comment>
<dbReference type="InterPro" id="IPR017896">
    <property type="entry name" value="4Fe4S_Fe-S-bd"/>
</dbReference>
<protein>
    <recommendedName>
        <fullName evidence="6">4Fe-4S ferredoxin-type domain-containing protein</fullName>
    </recommendedName>
</protein>
<dbReference type="PANTHER" id="PTHR43687:SF1">
    <property type="entry name" value="FERREDOXIN III"/>
    <property type="match status" value="1"/>
</dbReference>